<keyword evidence="5" id="KW-0949">S-adenosyl-L-methionine</keyword>
<dbReference type="InterPro" id="IPR022749">
    <property type="entry name" value="D12N6_MeTrfase_N"/>
</dbReference>
<feature type="domain" description="N6 adenine-specific DNA methyltransferase N-terminal" evidence="9">
    <location>
        <begin position="13"/>
        <end position="146"/>
    </location>
</feature>
<dbReference type="PANTHER" id="PTHR42933">
    <property type="entry name" value="SLR6095 PROTEIN"/>
    <property type="match status" value="1"/>
</dbReference>
<evidence type="ECO:0000256" key="1">
    <source>
        <dbReference type="ARBA" id="ARBA00006594"/>
    </source>
</evidence>
<evidence type="ECO:0000256" key="5">
    <source>
        <dbReference type="ARBA" id="ARBA00022691"/>
    </source>
</evidence>
<dbReference type="Gene3D" id="3.40.50.150">
    <property type="entry name" value="Vaccinia Virus protein VP39"/>
    <property type="match status" value="1"/>
</dbReference>
<evidence type="ECO:0000256" key="4">
    <source>
        <dbReference type="ARBA" id="ARBA00022679"/>
    </source>
</evidence>
<dbReference type="Pfam" id="PF12161">
    <property type="entry name" value="HsdM_N"/>
    <property type="match status" value="1"/>
</dbReference>
<comment type="similarity">
    <text evidence="1">Belongs to the N(4)/N(6)-methyltransferase family.</text>
</comment>
<evidence type="ECO:0000259" key="8">
    <source>
        <dbReference type="Pfam" id="PF02384"/>
    </source>
</evidence>
<sequence>MSTTNTNKVDVGFIWRITDDVLRDSFKKNEIGDVLLPFVVIRRLDCMLENVNEKVRKSYNDFKDKVSEDKLDPILKKAAGGLTYYNTSKHTLHSLKDEPQYIEINFNNYLNGFNLEVRDILESFQFDKVIARLVKNRLLYEMIDAICRIDLHQDTIDNHSMGYVFEELIRISNEQSNETAGEHFTPRDVIALMNAIIFTPEKDELCKSGIIRTIFDPACGTGGMVNLGKNYVLDEICKNSNNKPTMLTYGQELNEQSCAIAKSEALISGENPRDVKHGNSFTDDQFQGKKFHYMMANPPYGVTWKKDKNFIENEALDPNGRFYAGTPRTSDGQLLFLQHMIDKMDETNGSRIGVVTNGSPLFTGDAGSGESDIRKWIIENDWLECIIALPKDLFYNTGINTYIWFLTNKKTEERKGKVQLINGNASEVVGTNAKGKEETEYLFARSNKKSLGNKRNELTDAHIASLLDLYTRFRESEHSKIFNNDDFGFYQLTIEQPLLSNEQIENLFDGNKYLKSEELKNKNFNELTEWVETIEFFKQSIKEKKTVTFPDLEKLSPKDSDYEKIRFGKMTYDVSKSIKASDLKEIKDILKKIRKPDSKKRDKENVPLTDDIETYFTNEVLPHVPEAWIDYDKTRIGYEINFTKYFYEYKGLQPAAQIKAEIVDLEKDITALLNELLA</sequence>
<dbReference type="GO" id="GO:0032259">
    <property type="term" value="P:methylation"/>
    <property type="evidence" value="ECO:0007669"/>
    <property type="project" value="UniProtKB-KW"/>
</dbReference>
<dbReference type="PRINTS" id="PR00507">
    <property type="entry name" value="N12N6MTFRASE"/>
</dbReference>
<keyword evidence="11" id="KW-1185">Reference proteome</keyword>
<dbReference type="Pfam" id="PF02384">
    <property type="entry name" value="N6_Mtase"/>
    <property type="match status" value="1"/>
</dbReference>
<comment type="catalytic activity">
    <reaction evidence="7">
        <text>a 2'-deoxyadenosine in DNA + S-adenosyl-L-methionine = an N(6)-methyl-2'-deoxyadenosine in DNA + S-adenosyl-L-homocysteine + H(+)</text>
        <dbReference type="Rhea" id="RHEA:15197"/>
        <dbReference type="Rhea" id="RHEA-COMP:12418"/>
        <dbReference type="Rhea" id="RHEA-COMP:12419"/>
        <dbReference type="ChEBI" id="CHEBI:15378"/>
        <dbReference type="ChEBI" id="CHEBI:57856"/>
        <dbReference type="ChEBI" id="CHEBI:59789"/>
        <dbReference type="ChEBI" id="CHEBI:90615"/>
        <dbReference type="ChEBI" id="CHEBI:90616"/>
        <dbReference type="EC" id="2.1.1.72"/>
    </reaction>
</comment>
<evidence type="ECO:0000256" key="2">
    <source>
        <dbReference type="ARBA" id="ARBA00011900"/>
    </source>
</evidence>
<evidence type="ECO:0000256" key="6">
    <source>
        <dbReference type="ARBA" id="ARBA00022747"/>
    </source>
</evidence>
<dbReference type="GO" id="GO:0008168">
    <property type="term" value="F:methyltransferase activity"/>
    <property type="evidence" value="ECO:0007669"/>
    <property type="project" value="UniProtKB-KW"/>
</dbReference>
<protein>
    <recommendedName>
        <fullName evidence="2">site-specific DNA-methyltransferase (adenine-specific)</fullName>
        <ecNumber evidence="2">2.1.1.72</ecNumber>
    </recommendedName>
</protein>
<accession>A0ABV9LAS9</accession>
<proteinExistence type="inferred from homology"/>
<keyword evidence="6" id="KW-0680">Restriction system</keyword>
<name>A0ABV9LAS9_9FLAO</name>
<dbReference type="SUPFAM" id="SSF53335">
    <property type="entry name" value="S-adenosyl-L-methionine-dependent methyltransferases"/>
    <property type="match status" value="1"/>
</dbReference>
<dbReference type="PANTHER" id="PTHR42933:SF3">
    <property type="entry name" value="TYPE I RESTRICTION ENZYME MJAVIII METHYLASE SUBUNIT"/>
    <property type="match status" value="1"/>
</dbReference>
<evidence type="ECO:0000313" key="11">
    <source>
        <dbReference type="Proteomes" id="UP001595878"/>
    </source>
</evidence>
<evidence type="ECO:0000256" key="3">
    <source>
        <dbReference type="ARBA" id="ARBA00022603"/>
    </source>
</evidence>
<feature type="domain" description="DNA methylase adenine-specific" evidence="8">
    <location>
        <begin position="158"/>
        <end position="428"/>
    </location>
</feature>
<dbReference type="Proteomes" id="UP001595878">
    <property type="component" value="Unassembled WGS sequence"/>
</dbReference>
<dbReference type="RefSeq" id="WP_380034929.1">
    <property type="nucleotide sequence ID" value="NZ_JBHSHB010000024.1"/>
</dbReference>
<dbReference type="CDD" id="cd02440">
    <property type="entry name" value="AdoMet_MTases"/>
    <property type="match status" value="1"/>
</dbReference>
<dbReference type="InterPro" id="IPR029063">
    <property type="entry name" value="SAM-dependent_MTases_sf"/>
</dbReference>
<dbReference type="InterPro" id="IPR051537">
    <property type="entry name" value="DNA_Adenine_Mtase"/>
</dbReference>
<evidence type="ECO:0000256" key="7">
    <source>
        <dbReference type="ARBA" id="ARBA00047942"/>
    </source>
</evidence>
<evidence type="ECO:0000313" key="10">
    <source>
        <dbReference type="EMBL" id="MFC4691268.1"/>
    </source>
</evidence>
<keyword evidence="3 10" id="KW-0489">Methyltransferase</keyword>
<reference evidence="11" key="1">
    <citation type="journal article" date="2019" name="Int. J. Syst. Evol. Microbiol.">
        <title>The Global Catalogue of Microorganisms (GCM) 10K type strain sequencing project: providing services to taxonomists for standard genome sequencing and annotation.</title>
        <authorList>
            <consortium name="The Broad Institute Genomics Platform"/>
            <consortium name="The Broad Institute Genome Sequencing Center for Infectious Disease"/>
            <person name="Wu L."/>
            <person name="Ma J."/>
        </authorList>
    </citation>
    <scope>NUCLEOTIDE SEQUENCE [LARGE SCALE GENOMIC DNA]</scope>
    <source>
        <strain evidence="11">CGMCC 4.7427</strain>
    </source>
</reference>
<dbReference type="EMBL" id="JBHSHB010000024">
    <property type="protein sequence ID" value="MFC4691268.1"/>
    <property type="molecule type" value="Genomic_DNA"/>
</dbReference>
<dbReference type="EC" id="2.1.1.72" evidence="2"/>
<comment type="caution">
    <text evidence="10">The sequence shown here is derived from an EMBL/GenBank/DDBJ whole genome shotgun (WGS) entry which is preliminary data.</text>
</comment>
<gene>
    <name evidence="10" type="ORF">ACFO5T_12590</name>
</gene>
<evidence type="ECO:0000259" key="9">
    <source>
        <dbReference type="Pfam" id="PF12161"/>
    </source>
</evidence>
<dbReference type="InterPro" id="IPR003356">
    <property type="entry name" value="DNA_methylase_A-5"/>
</dbReference>
<keyword evidence="4" id="KW-0808">Transferase</keyword>
<organism evidence="10 11">
    <name type="scientific">Dokdonia genika</name>
    <dbReference type="NCBI Taxonomy" id="308113"/>
    <lineage>
        <taxon>Bacteria</taxon>
        <taxon>Pseudomonadati</taxon>
        <taxon>Bacteroidota</taxon>
        <taxon>Flavobacteriia</taxon>
        <taxon>Flavobacteriales</taxon>
        <taxon>Flavobacteriaceae</taxon>
        <taxon>Dokdonia</taxon>
    </lineage>
</organism>